<dbReference type="RefSeq" id="WP_105415319.1">
    <property type="nucleotide sequence ID" value="NZ_PUIO01000015.1"/>
</dbReference>
<dbReference type="EMBL" id="PUIO01000015">
    <property type="protein sequence ID" value="PQP24164.1"/>
    <property type="molecule type" value="Genomic_DNA"/>
</dbReference>
<sequence length="307" mass="31585">MALFSTLKDKIDDLVIGATDLAVLAAPYGTTVPSTLTAADGSLLSLPAGWKSVGELDQKGAASITPDVKTTDIMGYGSMVPRRTIKTGEGVTIDFTAQEIRKMNLSLFWGSDLSATAPDAASGEWQYKKSSSAAMNYFSIIMIGVDSNSAGDIYQYWIFPKVAVTKSGKISLSTDGPQTFPITLTAYEDRTFGGYVAIGQGGLGNKANNAIAGFGTSLAKTLTITGSPTGGTFTVTVDSKVTGALPYNITAAQLQSALEGLTSVGEGGARVTAPTGNTFAVTLYSGNTTVTATASFTGGTTPNITVT</sequence>
<accession>A0A2S8JAU6</accession>
<evidence type="ECO:0008006" key="3">
    <source>
        <dbReference type="Google" id="ProtNLM"/>
    </source>
</evidence>
<organism evidence="1 2">
    <name type="scientific">Rhodococcus opacus</name>
    <name type="common">Nocardia opaca</name>
    <dbReference type="NCBI Taxonomy" id="37919"/>
    <lineage>
        <taxon>Bacteria</taxon>
        <taxon>Bacillati</taxon>
        <taxon>Actinomycetota</taxon>
        <taxon>Actinomycetes</taxon>
        <taxon>Mycobacteriales</taxon>
        <taxon>Nocardiaceae</taxon>
        <taxon>Rhodococcus</taxon>
    </lineage>
</organism>
<dbReference type="Pfam" id="PF25681">
    <property type="entry name" value="Phage_TTP_17"/>
    <property type="match status" value="1"/>
</dbReference>
<proteinExistence type="predicted"/>
<reference evidence="2" key="1">
    <citation type="submission" date="2018-02" db="EMBL/GenBank/DDBJ databases">
        <title>Draft genome sequencing of Rhodococcus opacus KU647198.</title>
        <authorList>
            <person name="Zheng B.-X."/>
        </authorList>
    </citation>
    <scope>NUCLEOTIDE SEQUENCE [LARGE SCALE GENOMIC DNA]</scope>
    <source>
        <strain evidence="2">04-OD7</strain>
    </source>
</reference>
<dbReference type="InterPro" id="IPR058154">
    <property type="entry name" value="Bxb1_TTP-like"/>
</dbReference>
<name>A0A2S8JAU6_RHOOP</name>
<evidence type="ECO:0000313" key="1">
    <source>
        <dbReference type="EMBL" id="PQP24164.1"/>
    </source>
</evidence>
<dbReference type="Proteomes" id="UP000239290">
    <property type="component" value="Unassembled WGS sequence"/>
</dbReference>
<evidence type="ECO:0000313" key="2">
    <source>
        <dbReference type="Proteomes" id="UP000239290"/>
    </source>
</evidence>
<comment type="caution">
    <text evidence="1">The sequence shown here is derived from an EMBL/GenBank/DDBJ whole genome shotgun (WGS) entry which is preliminary data.</text>
</comment>
<dbReference type="AlphaFoldDB" id="A0A2S8JAU6"/>
<gene>
    <name evidence="1" type="ORF">C5613_14890</name>
</gene>
<protein>
    <recommendedName>
        <fullName evidence="3">Major tail protein</fullName>
    </recommendedName>
</protein>